<dbReference type="Proteomes" id="UP000515922">
    <property type="component" value="Segment"/>
</dbReference>
<accession>A0A7G4AWA6</accession>
<organism evidence="1 2">
    <name type="scientific">Streptomyces phage Coruscant</name>
    <dbReference type="NCBI Taxonomy" id="2739834"/>
    <lineage>
        <taxon>Viruses</taxon>
        <taxon>Duplodnaviria</taxon>
        <taxon>Heunggongvirae</taxon>
        <taxon>Uroviricota</taxon>
        <taxon>Caudoviricetes</taxon>
        <taxon>Stanwilliamsviridae</taxon>
        <taxon>Boydwoodruffvirinae</taxon>
        <taxon>Coruscantvirus</taxon>
        <taxon>Coruscantvirus coruscant</taxon>
    </lineage>
</organism>
<proteinExistence type="predicted"/>
<dbReference type="EMBL" id="MT711976">
    <property type="protein sequence ID" value="QMP84296.1"/>
    <property type="molecule type" value="Genomic_DNA"/>
</dbReference>
<protein>
    <submittedName>
        <fullName evidence="1">Uncharacterized protein</fullName>
    </submittedName>
</protein>
<evidence type="ECO:0000313" key="2">
    <source>
        <dbReference type="Proteomes" id="UP000515922"/>
    </source>
</evidence>
<evidence type="ECO:0000313" key="1">
    <source>
        <dbReference type="EMBL" id="QMP84296.1"/>
    </source>
</evidence>
<name>A0A7G4AWA6_9CAUD</name>
<sequence length="79" mass="8882">MVTSTSLRSSTGPLPRMQLKMYAIACDQAEAVKNCFTGKYTNQPFWADHKTIIPILERAKLDNPDLAHSLRIFCIKVAD</sequence>
<keyword evidence="2" id="KW-1185">Reference proteome</keyword>
<reference evidence="1 2" key="1">
    <citation type="submission" date="2020-07" db="EMBL/GenBank/DDBJ databases">
        <title>Streptomyces phage Genome sequencing and assembly.</title>
        <authorList>
            <person name="Sharma V."/>
            <person name="Hardy A."/>
            <person name="Frunzke J."/>
        </authorList>
    </citation>
    <scope>NUCLEOTIDE SEQUENCE [LARGE SCALE GENOMIC DNA]</scope>
</reference>
<gene>
    <name evidence="1" type="ORF">HUN41_00203</name>
</gene>